<keyword evidence="2" id="KW-1185">Reference proteome</keyword>
<evidence type="ECO:0000313" key="2">
    <source>
        <dbReference type="Proteomes" id="UP000789831"/>
    </source>
</evidence>
<reference evidence="1" key="1">
    <citation type="submission" date="2021-06" db="EMBL/GenBank/DDBJ databases">
        <authorList>
            <person name="Kallberg Y."/>
            <person name="Tangrot J."/>
            <person name="Rosling A."/>
        </authorList>
    </citation>
    <scope>NUCLEOTIDE SEQUENCE</scope>
    <source>
        <strain evidence="1">MT106</strain>
    </source>
</reference>
<accession>A0A9N9A5X0</accession>
<dbReference type="Gene3D" id="3.40.50.300">
    <property type="entry name" value="P-loop containing nucleotide triphosphate hydrolases"/>
    <property type="match status" value="1"/>
</dbReference>
<name>A0A9N9A5X0_9GLOM</name>
<protein>
    <submittedName>
        <fullName evidence="1">6084_t:CDS:1</fullName>
    </submittedName>
</protein>
<gene>
    <name evidence="1" type="ORF">AGERDE_LOCUS5122</name>
</gene>
<dbReference type="Proteomes" id="UP000789831">
    <property type="component" value="Unassembled WGS sequence"/>
</dbReference>
<dbReference type="AlphaFoldDB" id="A0A9N9A5X0"/>
<proteinExistence type="predicted"/>
<sequence>MDPFSKETSIIAEERRLDWKNWLGAIEDTGVFAVQNGFGNNYFADIAIPYHVCEGMPIYTVMPKRNEFVLVLTGTSRITPAYTHELIVDDNGKQSKILTMTGYYQQGDSGNLIITSSRESNIDFLIELFATQPGSICHDNRKSRAVLLLIPTTTACANAFKVITSIASVKDKFGNVTKFQVRDWTVLDRWGGKIHGVESKTGLNRNRVEIMTYGTIMLHNADIRVLNDLDFYRWKDFGLKAKNHIKKTVKKIKHFKPSYASKGITVRCWPYYSKLLTQQPTYENDMLKTKKIQVCTNAASVGITFRADVIVDSGRQNYSVFDPKNNVYQMMMGWVTNAEEAQRIGKIGRVRDGLAV</sequence>
<dbReference type="EMBL" id="CAJVPL010000657">
    <property type="protein sequence ID" value="CAG8518752.1"/>
    <property type="molecule type" value="Genomic_DNA"/>
</dbReference>
<dbReference type="InterPro" id="IPR027417">
    <property type="entry name" value="P-loop_NTPase"/>
</dbReference>
<organism evidence="1 2">
    <name type="scientific">Ambispora gerdemannii</name>
    <dbReference type="NCBI Taxonomy" id="144530"/>
    <lineage>
        <taxon>Eukaryota</taxon>
        <taxon>Fungi</taxon>
        <taxon>Fungi incertae sedis</taxon>
        <taxon>Mucoromycota</taxon>
        <taxon>Glomeromycotina</taxon>
        <taxon>Glomeromycetes</taxon>
        <taxon>Archaeosporales</taxon>
        <taxon>Ambisporaceae</taxon>
        <taxon>Ambispora</taxon>
    </lineage>
</organism>
<evidence type="ECO:0000313" key="1">
    <source>
        <dbReference type="EMBL" id="CAG8518752.1"/>
    </source>
</evidence>
<dbReference type="SUPFAM" id="SSF52540">
    <property type="entry name" value="P-loop containing nucleoside triphosphate hydrolases"/>
    <property type="match status" value="1"/>
</dbReference>
<comment type="caution">
    <text evidence="1">The sequence shown here is derived from an EMBL/GenBank/DDBJ whole genome shotgun (WGS) entry which is preliminary data.</text>
</comment>